<accession>A0A8B6EXD6</accession>
<proteinExistence type="predicted"/>
<comment type="caution">
    <text evidence="1">The sequence shown here is derived from an EMBL/GenBank/DDBJ whole genome shotgun (WGS) entry which is preliminary data.</text>
</comment>
<protein>
    <submittedName>
        <fullName evidence="1">Uncharacterized protein</fullName>
    </submittedName>
</protein>
<dbReference type="Proteomes" id="UP000596742">
    <property type="component" value="Unassembled WGS sequence"/>
</dbReference>
<name>A0A8B6EXD6_MYTGA</name>
<sequence>MVSYQHSINHGLPGVKIPIYVPLQREDFMVETHRIESHVSIDHCSLNINTHICSTPTRGISWKITHQDESHIQPTYVVLLDNEDCFMVDGSHIRMFSICSLYMLLLANEDSFIVDSALGYVTDTSH</sequence>
<feature type="non-terminal residue" evidence="1">
    <location>
        <position position="126"/>
    </location>
</feature>
<evidence type="ECO:0000313" key="1">
    <source>
        <dbReference type="EMBL" id="VDI41250.1"/>
    </source>
</evidence>
<dbReference type="EMBL" id="UYJE01005874">
    <property type="protein sequence ID" value="VDI41250.1"/>
    <property type="molecule type" value="Genomic_DNA"/>
</dbReference>
<gene>
    <name evidence="1" type="ORF">MGAL_10B082543</name>
</gene>
<keyword evidence="2" id="KW-1185">Reference proteome</keyword>
<organism evidence="1 2">
    <name type="scientific">Mytilus galloprovincialis</name>
    <name type="common">Mediterranean mussel</name>
    <dbReference type="NCBI Taxonomy" id="29158"/>
    <lineage>
        <taxon>Eukaryota</taxon>
        <taxon>Metazoa</taxon>
        <taxon>Spiralia</taxon>
        <taxon>Lophotrochozoa</taxon>
        <taxon>Mollusca</taxon>
        <taxon>Bivalvia</taxon>
        <taxon>Autobranchia</taxon>
        <taxon>Pteriomorphia</taxon>
        <taxon>Mytilida</taxon>
        <taxon>Mytiloidea</taxon>
        <taxon>Mytilidae</taxon>
        <taxon>Mytilinae</taxon>
        <taxon>Mytilus</taxon>
    </lineage>
</organism>
<reference evidence="1" key="1">
    <citation type="submission" date="2018-11" db="EMBL/GenBank/DDBJ databases">
        <authorList>
            <person name="Alioto T."/>
            <person name="Alioto T."/>
        </authorList>
    </citation>
    <scope>NUCLEOTIDE SEQUENCE</scope>
</reference>
<evidence type="ECO:0000313" key="2">
    <source>
        <dbReference type="Proteomes" id="UP000596742"/>
    </source>
</evidence>
<dbReference type="AlphaFoldDB" id="A0A8B6EXD6"/>